<gene>
    <name evidence="13" type="ORF">SO802_033558</name>
</gene>
<dbReference type="PANTHER" id="PTHR31717">
    <property type="entry name" value="ZINC FINGER PROTEIN CONSTANS-LIKE 10"/>
    <property type="match status" value="1"/>
</dbReference>
<evidence type="ECO:0000256" key="4">
    <source>
        <dbReference type="ARBA" id="ARBA00022737"/>
    </source>
</evidence>
<feature type="region of interest" description="Disordered" evidence="10">
    <location>
        <begin position="373"/>
        <end position="409"/>
    </location>
</feature>
<dbReference type="AlphaFoldDB" id="A0AAW2BF19"/>
<keyword evidence="5 8" id="KW-0863">Zinc-finger</keyword>
<feature type="domain" description="B box-type" evidence="11">
    <location>
        <begin position="20"/>
        <end position="67"/>
    </location>
</feature>
<evidence type="ECO:0000256" key="3">
    <source>
        <dbReference type="ARBA" id="ARBA00022723"/>
    </source>
</evidence>
<dbReference type="InterPro" id="IPR010402">
    <property type="entry name" value="CCT_domain"/>
</dbReference>
<evidence type="ECO:0000259" key="11">
    <source>
        <dbReference type="PROSITE" id="PS50119"/>
    </source>
</evidence>
<keyword evidence="7 9" id="KW-0539">Nucleus</keyword>
<sequence length="409" mass="45985">MTDPRAQIKQQDQNIMSPQIQKRLCDYCSEATALLYCRADSAKLCFLCDREVHSTNQLFSKHTRLRLCDSCDSSPASIFCSTECSVLCQNCDWERHSLSLSQVHNRRPLEGFTGCPSAHELLGIVGFEETGHKALFLKDESTGDGDGFDGLSDFLVWDTPCAVSLDDLISSTSSEHDFQAMGVPPLPKNRNAACGLYKDEIINQLRELVKLEPNLNSENVDAEPHTGFQPLLSEQNVQQGDMVTGFAHNAEPFVFPRFEASAFQCCTGSSEAANHFFLPNSSTRSYLEESHVVPDKHSDISCSVTHANDGSGGHSRNPIKSETSSAFQRVASHELNSQERDSALSRYKEKKKTRRYEKHIRYESRKVRAESRIRIKGRFAKMDTTVPKQQRPQAKERQKNQSGTELRQQ</sequence>
<feature type="compositionally biased region" description="Polar residues" evidence="10">
    <location>
        <begin position="400"/>
        <end position="409"/>
    </location>
</feature>
<keyword evidence="6" id="KW-0862">Zinc</keyword>
<protein>
    <submittedName>
        <fullName evidence="13">Uncharacterized protein</fullName>
    </submittedName>
</protein>
<comment type="caution">
    <text evidence="13">The sequence shown here is derived from an EMBL/GenBank/DDBJ whole genome shotgun (WGS) entry which is preliminary data.</text>
</comment>
<dbReference type="PROSITE" id="PS50119">
    <property type="entry name" value="ZF_BBOX"/>
    <property type="match status" value="2"/>
</dbReference>
<accession>A0AAW2BF19</accession>
<evidence type="ECO:0000256" key="7">
    <source>
        <dbReference type="ARBA" id="ARBA00023242"/>
    </source>
</evidence>
<comment type="similarity">
    <text evidence="2">Belongs to the CONSTANS family.</text>
</comment>
<dbReference type="Pfam" id="PF06203">
    <property type="entry name" value="CCT"/>
    <property type="match status" value="1"/>
</dbReference>
<evidence type="ECO:0000313" key="13">
    <source>
        <dbReference type="EMBL" id="KAK9984033.1"/>
    </source>
</evidence>
<dbReference type="CDD" id="cd19821">
    <property type="entry name" value="Bbox1_BBX-like"/>
    <property type="match status" value="2"/>
</dbReference>
<evidence type="ECO:0000256" key="6">
    <source>
        <dbReference type="ARBA" id="ARBA00022833"/>
    </source>
</evidence>
<feature type="compositionally biased region" description="Basic and acidic residues" evidence="10">
    <location>
        <begin position="336"/>
        <end position="347"/>
    </location>
</feature>
<feature type="region of interest" description="Disordered" evidence="10">
    <location>
        <begin position="297"/>
        <end position="356"/>
    </location>
</feature>
<evidence type="ECO:0000313" key="14">
    <source>
        <dbReference type="Proteomes" id="UP001459277"/>
    </source>
</evidence>
<dbReference type="Proteomes" id="UP001459277">
    <property type="component" value="Unassembled WGS sequence"/>
</dbReference>
<dbReference type="InterPro" id="IPR049808">
    <property type="entry name" value="CONSTANS-like_Bbox1"/>
</dbReference>
<name>A0AAW2BF19_9ROSI</name>
<dbReference type="GO" id="GO:0008270">
    <property type="term" value="F:zinc ion binding"/>
    <property type="evidence" value="ECO:0007669"/>
    <property type="project" value="UniProtKB-KW"/>
</dbReference>
<proteinExistence type="inferred from homology"/>
<feature type="compositionally biased region" description="Polar residues" evidence="10">
    <location>
        <begin position="318"/>
        <end position="327"/>
    </location>
</feature>
<dbReference type="Pfam" id="PF00643">
    <property type="entry name" value="zf-B_box"/>
    <property type="match status" value="1"/>
</dbReference>
<feature type="domain" description="CCT" evidence="12">
    <location>
        <begin position="340"/>
        <end position="382"/>
    </location>
</feature>
<comment type="subcellular location">
    <subcellularLocation>
        <location evidence="1 9">Nucleus</location>
    </subcellularLocation>
</comment>
<dbReference type="PANTHER" id="PTHR31717:SF58">
    <property type="entry name" value="ZINC FINGER PROTEIN CONSTANS-LIKE 13"/>
    <property type="match status" value="1"/>
</dbReference>
<evidence type="ECO:0000256" key="2">
    <source>
        <dbReference type="ARBA" id="ARBA00010024"/>
    </source>
</evidence>
<evidence type="ECO:0000256" key="10">
    <source>
        <dbReference type="SAM" id="MobiDB-lite"/>
    </source>
</evidence>
<organism evidence="13 14">
    <name type="scientific">Lithocarpus litseifolius</name>
    <dbReference type="NCBI Taxonomy" id="425828"/>
    <lineage>
        <taxon>Eukaryota</taxon>
        <taxon>Viridiplantae</taxon>
        <taxon>Streptophyta</taxon>
        <taxon>Embryophyta</taxon>
        <taxon>Tracheophyta</taxon>
        <taxon>Spermatophyta</taxon>
        <taxon>Magnoliopsida</taxon>
        <taxon>eudicotyledons</taxon>
        <taxon>Gunneridae</taxon>
        <taxon>Pentapetalae</taxon>
        <taxon>rosids</taxon>
        <taxon>fabids</taxon>
        <taxon>Fagales</taxon>
        <taxon>Fagaceae</taxon>
        <taxon>Lithocarpus</taxon>
    </lineage>
</organism>
<dbReference type="SMART" id="SM00336">
    <property type="entry name" value="BBOX"/>
    <property type="match status" value="2"/>
</dbReference>
<evidence type="ECO:0000256" key="1">
    <source>
        <dbReference type="ARBA" id="ARBA00004123"/>
    </source>
</evidence>
<dbReference type="GO" id="GO:0006355">
    <property type="term" value="P:regulation of DNA-templated transcription"/>
    <property type="evidence" value="ECO:0007669"/>
    <property type="project" value="UniProtKB-ARBA"/>
</dbReference>
<dbReference type="EMBL" id="JAZDWU010000012">
    <property type="protein sequence ID" value="KAK9984033.1"/>
    <property type="molecule type" value="Genomic_DNA"/>
</dbReference>
<evidence type="ECO:0000256" key="8">
    <source>
        <dbReference type="PROSITE-ProRule" id="PRU00024"/>
    </source>
</evidence>
<evidence type="ECO:0000259" key="12">
    <source>
        <dbReference type="PROSITE" id="PS51017"/>
    </source>
</evidence>
<keyword evidence="14" id="KW-1185">Reference proteome</keyword>
<keyword evidence="3" id="KW-0479">Metal-binding</keyword>
<keyword evidence="4" id="KW-0677">Repeat</keyword>
<dbReference type="GO" id="GO:0005634">
    <property type="term" value="C:nucleus"/>
    <property type="evidence" value="ECO:0007669"/>
    <property type="project" value="UniProtKB-SubCell"/>
</dbReference>
<feature type="domain" description="B box-type" evidence="11">
    <location>
        <begin position="63"/>
        <end position="109"/>
    </location>
</feature>
<dbReference type="PROSITE" id="PS51017">
    <property type="entry name" value="CCT"/>
    <property type="match status" value="1"/>
</dbReference>
<evidence type="ECO:0000256" key="5">
    <source>
        <dbReference type="ARBA" id="ARBA00022771"/>
    </source>
</evidence>
<evidence type="ECO:0000256" key="9">
    <source>
        <dbReference type="PROSITE-ProRule" id="PRU00357"/>
    </source>
</evidence>
<dbReference type="InterPro" id="IPR000315">
    <property type="entry name" value="Znf_B-box"/>
</dbReference>
<reference evidence="13 14" key="1">
    <citation type="submission" date="2024-01" db="EMBL/GenBank/DDBJ databases">
        <title>A telomere-to-telomere, gap-free genome of sweet tea (Lithocarpus litseifolius).</title>
        <authorList>
            <person name="Zhou J."/>
        </authorList>
    </citation>
    <scope>NUCLEOTIDE SEQUENCE [LARGE SCALE GENOMIC DNA]</scope>
    <source>
        <strain evidence="13">Zhou-2022a</strain>
        <tissue evidence="13">Leaf</tissue>
    </source>
</reference>